<keyword evidence="3" id="KW-1185">Reference proteome</keyword>
<dbReference type="Proteomes" id="UP000187012">
    <property type="component" value="Unassembled WGS sequence"/>
</dbReference>
<reference evidence="2 3" key="1">
    <citation type="submission" date="2016-12" db="EMBL/GenBank/DDBJ databases">
        <authorList>
            <person name="Song W.-J."/>
            <person name="Kurnit D.M."/>
        </authorList>
    </citation>
    <scope>NUCLEOTIDE SEQUENCE [LARGE SCALE GENOMIC DNA]</scope>
    <source>
        <strain evidence="2 3">STM7296</strain>
    </source>
</reference>
<evidence type="ECO:0000313" key="2">
    <source>
        <dbReference type="EMBL" id="SIT40427.1"/>
    </source>
</evidence>
<feature type="compositionally biased region" description="Polar residues" evidence="1">
    <location>
        <begin position="30"/>
        <end position="60"/>
    </location>
</feature>
<accession>A0A1N7S0C9</accession>
<protein>
    <recommendedName>
        <fullName evidence="4">Proteinase inhibitor</fullName>
    </recommendedName>
</protein>
<evidence type="ECO:0000313" key="3">
    <source>
        <dbReference type="Proteomes" id="UP000187012"/>
    </source>
</evidence>
<sequence length="166" mass="17360">MNAMAQCGSGNASPVSEIRKNVVSDVFQSVPQSVSESMPRSVSESAPRSVFQSAPKSAPSSAVERESPFHVAGHACRPDCGACCIAPSISSPIPGMPHGKPAGVRCVQLGDDLRCAIFGQPQRPACCSGLQPQMEMCGTSRGEALAWLTQLEAQTQPQVQPQAAPR</sequence>
<feature type="region of interest" description="Disordered" evidence="1">
    <location>
        <begin position="30"/>
        <end position="65"/>
    </location>
</feature>
<gene>
    <name evidence="2" type="ORF">BN2475_250172</name>
</gene>
<dbReference type="InterPro" id="IPR052572">
    <property type="entry name" value="UPF0153_domain"/>
</dbReference>
<dbReference type="AlphaFoldDB" id="A0A1N7S0C9"/>
<evidence type="ECO:0008006" key="4">
    <source>
        <dbReference type="Google" id="ProtNLM"/>
    </source>
</evidence>
<dbReference type="STRING" id="1247936.BN2475_250172"/>
<dbReference type="EMBL" id="CYGX02000025">
    <property type="protein sequence ID" value="SIT40427.1"/>
    <property type="molecule type" value="Genomic_DNA"/>
</dbReference>
<dbReference type="InterPro" id="IPR005358">
    <property type="entry name" value="Puta_zinc/iron-chelating_dom"/>
</dbReference>
<name>A0A1N7S0C9_9BURK</name>
<organism evidence="2 3">
    <name type="scientific">Paraburkholderia ribeironis</name>
    <dbReference type="NCBI Taxonomy" id="1247936"/>
    <lineage>
        <taxon>Bacteria</taxon>
        <taxon>Pseudomonadati</taxon>
        <taxon>Pseudomonadota</taxon>
        <taxon>Betaproteobacteria</taxon>
        <taxon>Burkholderiales</taxon>
        <taxon>Burkholderiaceae</taxon>
        <taxon>Paraburkholderia</taxon>
    </lineage>
</organism>
<dbReference type="PANTHER" id="PTHR36931">
    <property type="entry name" value="UPF0153 PROTEIN YEIW"/>
    <property type="match status" value="1"/>
</dbReference>
<evidence type="ECO:0000256" key="1">
    <source>
        <dbReference type="SAM" id="MobiDB-lite"/>
    </source>
</evidence>
<proteinExistence type="predicted"/>
<dbReference type="Pfam" id="PF03692">
    <property type="entry name" value="CxxCxxCC"/>
    <property type="match status" value="1"/>
</dbReference>
<dbReference type="PANTHER" id="PTHR36931:SF1">
    <property type="entry name" value="UPF0153 PROTEIN YEIW"/>
    <property type="match status" value="1"/>
</dbReference>